<dbReference type="Gene3D" id="1.25.40.10">
    <property type="entry name" value="Tetratricopeptide repeat domain"/>
    <property type="match status" value="1"/>
</dbReference>
<dbReference type="RefSeq" id="WP_187429498.1">
    <property type="nucleotide sequence ID" value="NZ_CP143423.1"/>
</dbReference>
<evidence type="ECO:0008006" key="3">
    <source>
        <dbReference type="Google" id="ProtNLM"/>
    </source>
</evidence>
<gene>
    <name evidence="1" type="ORF">ROLI_042070</name>
</gene>
<dbReference type="InterPro" id="IPR011990">
    <property type="entry name" value="TPR-like_helical_dom_sf"/>
</dbReference>
<protein>
    <recommendedName>
        <fullName evidence="3">Ca-activated chloride channel family protein</fullName>
    </recommendedName>
</protein>
<keyword evidence="2" id="KW-1185">Reference proteome</keyword>
<evidence type="ECO:0000313" key="1">
    <source>
        <dbReference type="EMBL" id="WVX51106.1"/>
    </source>
</evidence>
<dbReference type="EMBL" id="CP143423">
    <property type="protein sequence ID" value="WVX51106.1"/>
    <property type="molecule type" value="Genomic_DNA"/>
</dbReference>
<sequence>MRVLASLSVLALVLALLLGGTAPFGRALLAAGLPGLAVPLMKDAEWRGIALFRAERYEAAAAEFTRAGSFYNLGNAETHGGNYAAALEAFDLAHARGHPDAMANFDVVSAYYAGLGIDPDALALFPKRKEGPSEESFVARGNARAAGTGSDVTNANTMLGLAQLESRGTLGVRRIFDDKFMRADERWLEQLADVPGEYMAARIAQEHKRRRKLGLSPPEPEDPR</sequence>
<reference evidence="2" key="1">
    <citation type="submission" date="2024-01" db="EMBL/GenBank/DDBJ databases">
        <title>Roseobacter fucihabitans sp. nov., isolated from the brown alga Fucus spiralis.</title>
        <authorList>
            <person name="Hahnke S."/>
            <person name="Berger M."/>
            <person name="Schlingloff A."/>
            <person name="Athale I."/>
            <person name="Neumann-Schaal M."/>
            <person name="Adenaya A."/>
            <person name="Poehlein A."/>
            <person name="Daniel R."/>
            <person name="Pertersen J."/>
            <person name="Brinkhoff T."/>
        </authorList>
    </citation>
    <scope>NUCLEOTIDE SEQUENCE [LARGE SCALE GENOMIC DNA]</scope>
    <source>
        <strain evidence="2">B14</strain>
    </source>
</reference>
<proteinExistence type="predicted"/>
<dbReference type="SUPFAM" id="SSF48452">
    <property type="entry name" value="TPR-like"/>
    <property type="match status" value="1"/>
</dbReference>
<organism evidence="1 2">
    <name type="scientific">Roseobacter fucihabitans</name>
    <dbReference type="NCBI Taxonomy" id="1537242"/>
    <lineage>
        <taxon>Bacteria</taxon>
        <taxon>Pseudomonadati</taxon>
        <taxon>Pseudomonadota</taxon>
        <taxon>Alphaproteobacteria</taxon>
        <taxon>Rhodobacterales</taxon>
        <taxon>Roseobacteraceae</taxon>
        <taxon>Roseobacter</taxon>
    </lineage>
</organism>
<dbReference type="Proteomes" id="UP001318682">
    <property type="component" value="Chromosome"/>
</dbReference>
<evidence type="ECO:0000313" key="2">
    <source>
        <dbReference type="Proteomes" id="UP001318682"/>
    </source>
</evidence>
<accession>A0ABZ2BYF2</accession>
<name>A0ABZ2BYF2_9RHOB</name>